<feature type="chain" id="PRO_5013167429" evidence="2">
    <location>
        <begin position="25"/>
        <end position="561"/>
    </location>
</feature>
<sequence>MRGAVVSAAALLLVALGTALPARAAAGTPVAGAGSTWALNPMDEWRYAMAASGHGIVAYSGLGSAEGRKQFGYGILDYAVSELPYGLTEGGVTEKPPTRPFAYVPVVAGALGLHYNLRVDGEPVTDLRLSSATVAGIFTRTITRWDDPAIRADNPGTRLPATPVVPVVRADASGTTAALTQWLADRQPAVWGAYCAAAGRGAGCGTTSLFPTAPGDVAVAGSNGVTGYVSRPGSDGAITYAESSYAQSGRTVMARVLNHAGFYTSPTQGGVTAGLARAATDPSGFVRTGDAYTDPDPRTYPLPIVAHLIVPTATGTYFSTAKGRTLASLASLALCDQDTSTYLGNSPLPPNLVGDGLRTTARIPGAVPGDVDTSGCAASAAAALRGAPQPRACDRVGVPACGSTAPGGHEQSIVTTVEPGALVISIEGSPHVVLPAPVPDPSGEHLHTSGPMTPVTVTDSRPGNVGWTASGQAGDFAGPAGAGIPASSLTWAPVVVDPGNIREVTAGPPVPAGDGDGLGRARTLATGSGPGTVDVGARLDLDAPTGTRPGTYTSVLTLTVI</sequence>
<accession>A0A238ZDV7</accession>
<evidence type="ECO:0000259" key="3">
    <source>
        <dbReference type="Pfam" id="PF12849"/>
    </source>
</evidence>
<evidence type="ECO:0000313" key="5">
    <source>
        <dbReference type="Proteomes" id="UP000198280"/>
    </source>
</evidence>
<reference evidence="4 5" key="1">
    <citation type="submission" date="2017-06" db="EMBL/GenBank/DDBJ databases">
        <authorList>
            <person name="Kim H.J."/>
            <person name="Triplett B.A."/>
        </authorList>
    </citation>
    <scope>NUCLEOTIDE SEQUENCE [LARGE SCALE GENOMIC DNA]</scope>
    <source>
        <strain evidence="4 5">CGMCC 4.1858</strain>
    </source>
</reference>
<dbReference type="PANTHER" id="PTHR42996">
    <property type="entry name" value="PHOSPHATE-BINDING PROTEIN PSTS"/>
    <property type="match status" value="1"/>
</dbReference>
<dbReference type="InterPro" id="IPR024370">
    <property type="entry name" value="PBP_domain"/>
</dbReference>
<feature type="domain" description="PBP" evidence="3">
    <location>
        <begin position="24"/>
        <end position="317"/>
    </location>
</feature>
<name>A0A238ZDV7_9ACTN</name>
<evidence type="ECO:0000256" key="2">
    <source>
        <dbReference type="SAM" id="SignalP"/>
    </source>
</evidence>
<comment type="similarity">
    <text evidence="1">Belongs to the PstS family.</text>
</comment>
<dbReference type="PANTHER" id="PTHR42996:SF1">
    <property type="entry name" value="PHOSPHATE-BINDING PROTEIN PSTS"/>
    <property type="match status" value="1"/>
</dbReference>
<dbReference type="RefSeq" id="WP_179279604.1">
    <property type="nucleotide sequence ID" value="NZ_FZOF01000001.1"/>
</dbReference>
<dbReference type="Gene3D" id="3.40.190.10">
    <property type="entry name" value="Periplasmic binding protein-like II"/>
    <property type="match status" value="2"/>
</dbReference>
<protein>
    <submittedName>
        <fullName evidence="4">ABC-type phosphate transport system, substrate-binding protein</fullName>
    </submittedName>
</protein>
<keyword evidence="2" id="KW-0732">Signal</keyword>
<feature type="signal peptide" evidence="2">
    <location>
        <begin position="1"/>
        <end position="24"/>
    </location>
</feature>
<dbReference type="AlphaFoldDB" id="A0A238ZDV7"/>
<dbReference type="SUPFAM" id="SSF53850">
    <property type="entry name" value="Periplasmic binding protein-like II"/>
    <property type="match status" value="1"/>
</dbReference>
<evidence type="ECO:0000313" key="4">
    <source>
        <dbReference type="EMBL" id="SNR81470.1"/>
    </source>
</evidence>
<evidence type="ECO:0000256" key="1">
    <source>
        <dbReference type="ARBA" id="ARBA00008725"/>
    </source>
</evidence>
<dbReference type="Pfam" id="PF12849">
    <property type="entry name" value="PBP_like_2"/>
    <property type="match status" value="1"/>
</dbReference>
<dbReference type="InterPro" id="IPR050962">
    <property type="entry name" value="Phosphate-bind_PstS"/>
</dbReference>
<keyword evidence="5" id="KW-1185">Reference proteome</keyword>
<organism evidence="4 5">
    <name type="scientific">Actinacidiphila glaucinigra</name>
    <dbReference type="NCBI Taxonomy" id="235986"/>
    <lineage>
        <taxon>Bacteria</taxon>
        <taxon>Bacillati</taxon>
        <taxon>Actinomycetota</taxon>
        <taxon>Actinomycetes</taxon>
        <taxon>Kitasatosporales</taxon>
        <taxon>Streptomycetaceae</taxon>
        <taxon>Actinacidiphila</taxon>
    </lineage>
</organism>
<proteinExistence type="inferred from homology"/>
<dbReference type="EMBL" id="FZOF01000001">
    <property type="protein sequence ID" value="SNR81470.1"/>
    <property type="molecule type" value="Genomic_DNA"/>
</dbReference>
<dbReference type="Proteomes" id="UP000198280">
    <property type="component" value="Unassembled WGS sequence"/>
</dbReference>
<gene>
    <name evidence="4" type="ORF">SAMN05216252_101197</name>
</gene>